<proteinExistence type="predicted"/>
<protein>
    <submittedName>
        <fullName evidence="1">Patatin-like protein 2</fullName>
    </submittedName>
</protein>
<evidence type="ECO:0000313" key="1">
    <source>
        <dbReference type="EMBL" id="KAI8013864.1"/>
    </source>
</evidence>
<gene>
    <name evidence="1" type="ORF">LOK49_LG05G03498</name>
</gene>
<dbReference type="EMBL" id="CM045761">
    <property type="protein sequence ID" value="KAI8013864.1"/>
    <property type="molecule type" value="Genomic_DNA"/>
</dbReference>
<accession>A0ACC0HLI2</accession>
<comment type="caution">
    <text evidence="1">The sequence shown here is derived from an EMBL/GenBank/DDBJ whole genome shotgun (WGS) entry which is preliminary data.</text>
</comment>
<name>A0ACC0HLI2_9ERIC</name>
<evidence type="ECO:0000313" key="2">
    <source>
        <dbReference type="Proteomes" id="UP001060215"/>
    </source>
</evidence>
<organism evidence="1 2">
    <name type="scientific">Camellia lanceoleosa</name>
    <dbReference type="NCBI Taxonomy" id="1840588"/>
    <lineage>
        <taxon>Eukaryota</taxon>
        <taxon>Viridiplantae</taxon>
        <taxon>Streptophyta</taxon>
        <taxon>Embryophyta</taxon>
        <taxon>Tracheophyta</taxon>
        <taxon>Spermatophyta</taxon>
        <taxon>Magnoliopsida</taxon>
        <taxon>eudicotyledons</taxon>
        <taxon>Gunneridae</taxon>
        <taxon>Pentapetalae</taxon>
        <taxon>asterids</taxon>
        <taxon>Ericales</taxon>
        <taxon>Theaceae</taxon>
        <taxon>Camellia</taxon>
    </lineage>
</organism>
<keyword evidence="2" id="KW-1185">Reference proteome</keyword>
<dbReference type="Proteomes" id="UP001060215">
    <property type="component" value="Chromosome 4"/>
</dbReference>
<sequence length="414" mass="45526">MEPPMTPKSPLQPPTYGNLITVLSIDGGGIRGIIPGTILDFLESELQKLDGEDVRIVDYFDVISGTSTGGLVTAMLTAPNKNNRPLFAAKDIIDFYLDNCPKIFPQESSLFPQATKVIKALSGPKYDGKYLHEVVKEKLGDIKLHQTLTNIAIPTFDIKTLQPTIFSTYEVNYKPTLDALLSDICIATSAAPTYLPAHSFETKDPTGTVREFDLIDGGVAANNPTLIAIGEVTKQIMRKSADYFAIKQMDYGRLLVISLGTGTQKAGEKYSAIGAAKWGLMGWLTNGGSTPLIDVFTQASSDMVDFHLSVVFQALHSEKNYLRIQDDTLTGDVSSVDIATEKNLEDLVKVGERLLKKPVSRVNLETGLVEPSDKETNEDALRRFAKLLSQEKRLRDIRSPHGHPTNPKDFKLRL</sequence>
<reference evidence="1 2" key="1">
    <citation type="journal article" date="2022" name="Plant J.">
        <title>Chromosome-level genome of Camellia lanceoleosa provides a valuable resource for understanding genome evolution and self-incompatibility.</title>
        <authorList>
            <person name="Gong W."/>
            <person name="Xiao S."/>
            <person name="Wang L."/>
            <person name="Liao Z."/>
            <person name="Chang Y."/>
            <person name="Mo W."/>
            <person name="Hu G."/>
            <person name="Li W."/>
            <person name="Zhao G."/>
            <person name="Zhu H."/>
            <person name="Hu X."/>
            <person name="Ji K."/>
            <person name="Xiang X."/>
            <person name="Song Q."/>
            <person name="Yuan D."/>
            <person name="Jin S."/>
            <person name="Zhang L."/>
        </authorList>
    </citation>
    <scope>NUCLEOTIDE SEQUENCE [LARGE SCALE GENOMIC DNA]</scope>
    <source>
        <strain evidence="1">SQ_2022a</strain>
    </source>
</reference>